<organism evidence="1">
    <name type="scientific">Thermosporothrix sp. COM3</name>
    <dbReference type="NCBI Taxonomy" id="2490863"/>
    <lineage>
        <taxon>Bacteria</taxon>
        <taxon>Bacillati</taxon>
        <taxon>Chloroflexota</taxon>
        <taxon>Ktedonobacteria</taxon>
        <taxon>Ktedonobacterales</taxon>
        <taxon>Thermosporotrichaceae</taxon>
        <taxon>Thermosporothrix</taxon>
    </lineage>
</organism>
<name>A0A455SLE3_9CHLR</name>
<proteinExistence type="predicted"/>
<protein>
    <submittedName>
        <fullName evidence="1">Uncharacterized protein</fullName>
    </submittedName>
</protein>
<gene>
    <name evidence="1" type="ORF">KTC_25400</name>
</gene>
<dbReference type="EMBL" id="AP019376">
    <property type="protein sequence ID" value="BBH87789.1"/>
    <property type="molecule type" value="Genomic_DNA"/>
</dbReference>
<evidence type="ECO:0000313" key="1">
    <source>
        <dbReference type="EMBL" id="BBH87789.1"/>
    </source>
</evidence>
<dbReference type="AlphaFoldDB" id="A0A455SLE3"/>
<accession>A0A455SLE3</accession>
<reference evidence="1" key="1">
    <citation type="submission" date="2018-12" db="EMBL/GenBank/DDBJ databases">
        <title>Novel natural products biosynthetic potential of the class Ktedonobacteria.</title>
        <authorList>
            <person name="Zheng Y."/>
            <person name="Saitou A."/>
            <person name="Wang C.M."/>
            <person name="Toyoda A."/>
            <person name="Minakuchi Y."/>
            <person name="Sekiguchi Y."/>
            <person name="Ueda K."/>
            <person name="Takano H."/>
            <person name="Sakai Y."/>
            <person name="Yokota A."/>
            <person name="Yabe S."/>
        </authorList>
    </citation>
    <scope>NUCLEOTIDE SEQUENCE</scope>
    <source>
        <strain evidence="1">COM3</strain>
    </source>
</reference>
<sequence>MHLWQKKHKQMIFRSCIMTLFMILLLVVLPSCSAMRDVTRSFPPHQFAVGAHPRLVLHARNAEVTVRVGPAGVIQVEGEAHASGLDLGSNLDLSSFKLDAVQSGDIVTVQASHDTDVLGASKEFEITITVPQGTVIAGLEKCREQGFRCER</sequence>